<dbReference type="AlphaFoldDB" id="A0A4Z1NRL4"/>
<dbReference type="Pfam" id="PF13409">
    <property type="entry name" value="GST_N_2"/>
    <property type="match status" value="1"/>
</dbReference>
<dbReference type="InterPro" id="IPR036282">
    <property type="entry name" value="Glutathione-S-Trfase_C_sf"/>
</dbReference>
<comment type="similarity">
    <text evidence="1">Belongs to the GST superfamily.</text>
</comment>
<dbReference type="PROSITE" id="PS50405">
    <property type="entry name" value="GST_CTER"/>
    <property type="match status" value="1"/>
</dbReference>
<dbReference type="InterPro" id="IPR004046">
    <property type="entry name" value="GST_C"/>
</dbReference>
<dbReference type="InterPro" id="IPR040079">
    <property type="entry name" value="Glutathione_S-Trfase"/>
</dbReference>
<evidence type="ECO:0000256" key="2">
    <source>
        <dbReference type="ARBA" id="ARBA00012452"/>
    </source>
</evidence>
<feature type="domain" description="GST N-terminal" evidence="5">
    <location>
        <begin position="16"/>
        <end position="100"/>
    </location>
</feature>
<dbReference type="EC" id="2.5.1.18" evidence="2"/>
<dbReference type="Pfam" id="PF00043">
    <property type="entry name" value="GST_C"/>
    <property type="match status" value="1"/>
</dbReference>
<feature type="domain" description="GST C-terminal" evidence="6">
    <location>
        <begin position="107"/>
        <end position="238"/>
    </location>
</feature>
<dbReference type="SFLD" id="SFLDS00019">
    <property type="entry name" value="Glutathione_Transferase_(cytos"/>
    <property type="match status" value="1"/>
</dbReference>
<dbReference type="InterPro" id="IPR004045">
    <property type="entry name" value="Glutathione_S-Trfase_N"/>
</dbReference>
<dbReference type="PANTHER" id="PTHR44051:SF20">
    <property type="entry name" value="GLUTATHIONE TRANSFERASE 1 (EUROFUNG)"/>
    <property type="match status" value="1"/>
</dbReference>
<dbReference type="SUPFAM" id="SSF52833">
    <property type="entry name" value="Thioredoxin-like"/>
    <property type="match status" value="1"/>
</dbReference>
<comment type="catalytic activity">
    <reaction evidence="4">
        <text>RX + glutathione = an S-substituted glutathione + a halide anion + H(+)</text>
        <dbReference type="Rhea" id="RHEA:16437"/>
        <dbReference type="ChEBI" id="CHEBI:15378"/>
        <dbReference type="ChEBI" id="CHEBI:16042"/>
        <dbReference type="ChEBI" id="CHEBI:17792"/>
        <dbReference type="ChEBI" id="CHEBI:57925"/>
        <dbReference type="ChEBI" id="CHEBI:90779"/>
        <dbReference type="EC" id="2.5.1.18"/>
    </reaction>
</comment>
<dbReference type="PROSITE" id="PS50404">
    <property type="entry name" value="GST_NTER"/>
    <property type="match status" value="1"/>
</dbReference>
<gene>
    <name evidence="7" type="ORF">E6O75_ATG08045</name>
</gene>
<dbReference type="STRING" id="86259.A0A4Z1NRL4"/>
<proteinExistence type="inferred from homology"/>
<evidence type="ECO:0000256" key="1">
    <source>
        <dbReference type="ARBA" id="ARBA00007409"/>
    </source>
</evidence>
<protein>
    <recommendedName>
        <fullName evidence="2">glutathione transferase</fullName>
        <ecNumber evidence="2">2.5.1.18</ecNumber>
    </recommendedName>
</protein>
<evidence type="ECO:0000313" key="7">
    <source>
        <dbReference type="EMBL" id="TID15717.1"/>
    </source>
</evidence>
<name>A0A4Z1NRL4_9PEZI</name>
<dbReference type="SFLD" id="SFLDG00358">
    <property type="entry name" value="Main_(cytGST)"/>
    <property type="match status" value="1"/>
</dbReference>
<evidence type="ECO:0000259" key="6">
    <source>
        <dbReference type="PROSITE" id="PS50405"/>
    </source>
</evidence>
<accession>A0A4Z1NRL4</accession>
<reference evidence="7 8" key="1">
    <citation type="submission" date="2019-04" db="EMBL/GenBank/DDBJ databases">
        <title>High contiguity whole genome sequence and gene annotation resource for two Venturia nashicola isolates.</title>
        <authorList>
            <person name="Prokchorchik M."/>
            <person name="Won K."/>
            <person name="Lee Y."/>
            <person name="Choi E.D."/>
            <person name="Segonzac C."/>
            <person name="Sohn K.H."/>
        </authorList>
    </citation>
    <scope>NUCLEOTIDE SEQUENCE [LARGE SCALE GENOMIC DNA]</scope>
    <source>
        <strain evidence="7 8">PRI2</strain>
    </source>
</reference>
<comment type="caution">
    <text evidence="7">The sequence shown here is derived from an EMBL/GenBank/DDBJ whole genome shotgun (WGS) entry which is preliminary data.</text>
</comment>
<evidence type="ECO:0000313" key="8">
    <source>
        <dbReference type="Proteomes" id="UP000298493"/>
    </source>
</evidence>
<evidence type="ECO:0000256" key="4">
    <source>
        <dbReference type="ARBA" id="ARBA00047960"/>
    </source>
</evidence>
<dbReference type="Gene3D" id="1.20.1050.130">
    <property type="match status" value="1"/>
</dbReference>
<dbReference type="GO" id="GO:0004364">
    <property type="term" value="F:glutathione transferase activity"/>
    <property type="evidence" value="ECO:0007669"/>
    <property type="project" value="UniProtKB-EC"/>
</dbReference>
<dbReference type="SUPFAM" id="SSF47616">
    <property type="entry name" value="GST C-terminal domain-like"/>
    <property type="match status" value="1"/>
</dbReference>
<dbReference type="OrthoDB" id="2789670at2759"/>
<evidence type="ECO:0000259" key="5">
    <source>
        <dbReference type="PROSITE" id="PS50404"/>
    </source>
</evidence>
<keyword evidence="3" id="KW-0808">Transferase</keyword>
<dbReference type="Proteomes" id="UP000298493">
    <property type="component" value="Unassembled WGS sequence"/>
</dbReference>
<keyword evidence="8" id="KW-1185">Reference proteome</keyword>
<dbReference type="EMBL" id="SNSC02000020">
    <property type="protein sequence ID" value="TID15717.1"/>
    <property type="molecule type" value="Genomic_DNA"/>
</dbReference>
<evidence type="ECO:0000256" key="3">
    <source>
        <dbReference type="ARBA" id="ARBA00022679"/>
    </source>
</evidence>
<sequence length="238" mass="27363">MDIHSVESLLHGVPDKPVLFASMPSYQTWIKVAILLEALEVPYDLVVLAGAKDMYTEWYQKIHPQQYIPALVDSKDGERFVLWDSTAILLYITDRYDKEGKWTDHGCGTSRAAIGNWSFFHACSFFPIAKLWLQLNMRPAGSRNIEMEEHLHHEMKVRYSLLNDRLAQPGQDYIAIKDRPTVADIVNFPFADDETSNRLNLPLKDWPALQRWSKRMSLLEPVRKMYGKLEGLGPTGQS</sequence>
<dbReference type="InterPro" id="IPR010987">
    <property type="entry name" value="Glutathione-S-Trfase_C-like"/>
</dbReference>
<dbReference type="InterPro" id="IPR036249">
    <property type="entry name" value="Thioredoxin-like_sf"/>
</dbReference>
<dbReference type="PANTHER" id="PTHR44051">
    <property type="entry name" value="GLUTATHIONE S-TRANSFERASE-RELATED"/>
    <property type="match status" value="1"/>
</dbReference>
<organism evidence="7 8">
    <name type="scientific">Venturia nashicola</name>
    <dbReference type="NCBI Taxonomy" id="86259"/>
    <lineage>
        <taxon>Eukaryota</taxon>
        <taxon>Fungi</taxon>
        <taxon>Dikarya</taxon>
        <taxon>Ascomycota</taxon>
        <taxon>Pezizomycotina</taxon>
        <taxon>Dothideomycetes</taxon>
        <taxon>Pleosporomycetidae</taxon>
        <taxon>Venturiales</taxon>
        <taxon>Venturiaceae</taxon>
        <taxon>Venturia</taxon>
    </lineage>
</organism>